<sequence>MFPVSSFSLIFPSICFHDPQHKSSFSKFENISQLLSHIKLLIRRRAAAITAFDACLNHEAICHFSNIVDGCRPAPQGFLAKSYMQRASACKAFGCIAKSILDCNKTLALDPTCIQALDTMASLFETIRCLPYCLHNLEHLKLLYNTILRDRSFWDYLEASLRAIPGHSEEVLCIND</sequence>
<evidence type="ECO:0000313" key="1">
    <source>
        <dbReference type="EMBL" id="KAK8506918.1"/>
    </source>
</evidence>
<dbReference type="PANTHER" id="PTHR46816">
    <property type="entry name" value="OS01G0273500 PROTEIN"/>
    <property type="match status" value="1"/>
</dbReference>
<gene>
    <name evidence="1" type="ORF">V6N12_009230</name>
</gene>
<reference evidence="1 2" key="1">
    <citation type="journal article" date="2024" name="G3 (Bethesda)">
        <title>Genome assembly of Hibiscus sabdariffa L. provides insights into metabolisms of medicinal natural products.</title>
        <authorList>
            <person name="Kim T."/>
        </authorList>
    </citation>
    <scope>NUCLEOTIDE SEQUENCE [LARGE SCALE GENOMIC DNA]</scope>
    <source>
        <strain evidence="1">TK-2024</strain>
        <tissue evidence="1">Old leaves</tissue>
    </source>
</reference>
<organism evidence="1 2">
    <name type="scientific">Hibiscus sabdariffa</name>
    <name type="common">roselle</name>
    <dbReference type="NCBI Taxonomy" id="183260"/>
    <lineage>
        <taxon>Eukaryota</taxon>
        <taxon>Viridiplantae</taxon>
        <taxon>Streptophyta</taxon>
        <taxon>Embryophyta</taxon>
        <taxon>Tracheophyta</taxon>
        <taxon>Spermatophyta</taxon>
        <taxon>Magnoliopsida</taxon>
        <taxon>eudicotyledons</taxon>
        <taxon>Gunneridae</taxon>
        <taxon>Pentapetalae</taxon>
        <taxon>rosids</taxon>
        <taxon>malvids</taxon>
        <taxon>Malvales</taxon>
        <taxon>Malvaceae</taxon>
        <taxon>Malvoideae</taxon>
        <taxon>Hibiscus</taxon>
    </lineage>
</organism>
<dbReference type="Proteomes" id="UP001472677">
    <property type="component" value="Unassembled WGS sequence"/>
</dbReference>
<dbReference type="PANTHER" id="PTHR46816:SF1">
    <property type="entry name" value="TETRATRICOPEPTIDE REPEAT (TPR)-LIKE SUPERFAMILY PROTEIN"/>
    <property type="match status" value="1"/>
</dbReference>
<keyword evidence="2" id="KW-1185">Reference proteome</keyword>
<accession>A0ABR2BIS6</accession>
<protein>
    <submittedName>
        <fullName evidence="1">Uncharacterized protein</fullName>
    </submittedName>
</protein>
<proteinExistence type="predicted"/>
<comment type="caution">
    <text evidence="1">The sequence shown here is derived from an EMBL/GenBank/DDBJ whole genome shotgun (WGS) entry which is preliminary data.</text>
</comment>
<dbReference type="SUPFAM" id="SSF48452">
    <property type="entry name" value="TPR-like"/>
    <property type="match status" value="1"/>
</dbReference>
<name>A0ABR2BIS6_9ROSI</name>
<dbReference type="InterPro" id="IPR011990">
    <property type="entry name" value="TPR-like_helical_dom_sf"/>
</dbReference>
<evidence type="ECO:0000313" key="2">
    <source>
        <dbReference type="Proteomes" id="UP001472677"/>
    </source>
</evidence>
<dbReference type="EMBL" id="JBBPBM010000111">
    <property type="protein sequence ID" value="KAK8506918.1"/>
    <property type="molecule type" value="Genomic_DNA"/>
</dbReference>